<evidence type="ECO:0000256" key="4">
    <source>
        <dbReference type="ARBA" id="ARBA00023239"/>
    </source>
</evidence>
<sequence length="408" mass="45249">MTENYLSWPEGRGRLEECFLDELADRYGTPLYLYSETGLRRRLGRFRAAFKDLDPLVRYSCKANANTHLLSIIRAEGGGADVISAGELMLALAAGFEAADLIMEGPGKRPDEMALALENGVAFFSVESEAELESLSRLAAERKLKATILLRLNPDIAAGGHQYISTGRKENKFGLTEAEVISIFKAPERYRPLRIGGLHLHLGSQIDTPEPYLKAVREAKRLHASHPFEYLDLGGGFPVVYDKEVTELELFAEAIGRELDGLPVRVIFEPGRYLVAPVGFLLTRITYRKDRPHRRFLVVDAGMNDLIRPSLYEAFHQIWPVRSSGAAPENFDVVGPICESGDFLARERPLPADLAAGGLLLVGQAGAYGFAMSSNYNGRLRPAEVLVRGSESRVIRRRQNYEDLLAGM</sequence>
<dbReference type="Proteomes" id="UP000485484">
    <property type="component" value="Unassembled WGS sequence"/>
</dbReference>
<dbReference type="EC" id="4.1.1.20" evidence="5 6"/>
<organism evidence="10">
    <name type="scientific">candidate division TA06 bacterium ADurb.Bin417</name>
    <dbReference type="NCBI Taxonomy" id="1852828"/>
    <lineage>
        <taxon>Bacteria</taxon>
        <taxon>Bacteria division TA06</taxon>
    </lineage>
</organism>
<dbReference type="Gene3D" id="3.20.20.10">
    <property type="entry name" value="Alanine racemase"/>
    <property type="match status" value="1"/>
</dbReference>
<comment type="pathway">
    <text evidence="5 8">Amino-acid biosynthesis; L-lysine biosynthesis via DAP pathway; L-lysine from DL-2,6-diaminopimelate: step 1/1.</text>
</comment>
<dbReference type="PANTHER" id="PTHR43727">
    <property type="entry name" value="DIAMINOPIMELATE DECARBOXYLASE"/>
    <property type="match status" value="1"/>
</dbReference>
<dbReference type="SUPFAM" id="SSF51419">
    <property type="entry name" value="PLP-binding barrel"/>
    <property type="match status" value="1"/>
</dbReference>
<comment type="function">
    <text evidence="5">Specifically catalyzes the decarboxylation of meso-diaminopimelate (meso-DAP) to L-lysine.</text>
</comment>
<dbReference type="Pfam" id="PF02784">
    <property type="entry name" value="Orn_Arg_deC_N"/>
    <property type="match status" value="1"/>
</dbReference>
<evidence type="ECO:0000256" key="2">
    <source>
        <dbReference type="ARBA" id="ARBA00022793"/>
    </source>
</evidence>
<dbReference type="InterPro" id="IPR000183">
    <property type="entry name" value="Orn/DAP/Arg_de-COase"/>
</dbReference>
<dbReference type="InterPro" id="IPR022644">
    <property type="entry name" value="De-COase2_N"/>
</dbReference>
<name>A0A1V5MLV0_UNCT6</name>
<dbReference type="PRINTS" id="PR01179">
    <property type="entry name" value="ODADCRBXLASE"/>
</dbReference>
<dbReference type="InterPro" id="IPR002986">
    <property type="entry name" value="DAP_deCOOHase_LysA"/>
</dbReference>
<comment type="caution">
    <text evidence="10">The sequence shown here is derived from an EMBL/GenBank/DDBJ whole genome shotgun (WGS) entry which is preliminary data.</text>
</comment>
<dbReference type="Gene3D" id="2.40.37.10">
    <property type="entry name" value="Lyase, Ornithine Decarboxylase, Chain A, domain 1"/>
    <property type="match status" value="1"/>
</dbReference>
<evidence type="ECO:0000313" key="10">
    <source>
        <dbReference type="EMBL" id="OPZ93900.1"/>
    </source>
</evidence>
<dbReference type="InterPro" id="IPR009006">
    <property type="entry name" value="Ala_racemase/Decarboxylase_C"/>
</dbReference>
<dbReference type="CDD" id="cd06828">
    <property type="entry name" value="PLPDE_III_DapDC"/>
    <property type="match status" value="1"/>
</dbReference>
<dbReference type="AlphaFoldDB" id="A0A1V5MLV0"/>
<comment type="catalytic activity">
    <reaction evidence="5 8">
        <text>meso-2,6-diaminopimelate + H(+) = L-lysine + CO2</text>
        <dbReference type="Rhea" id="RHEA:15101"/>
        <dbReference type="ChEBI" id="CHEBI:15378"/>
        <dbReference type="ChEBI" id="CHEBI:16526"/>
        <dbReference type="ChEBI" id="CHEBI:32551"/>
        <dbReference type="ChEBI" id="CHEBI:57791"/>
        <dbReference type="EC" id="4.1.1.20"/>
    </reaction>
</comment>
<keyword evidence="3 5" id="KW-0663">Pyridoxal phosphate</keyword>
<evidence type="ECO:0000256" key="7">
    <source>
        <dbReference type="PIRSR" id="PIRSR600183-50"/>
    </source>
</evidence>
<reference evidence="10" key="1">
    <citation type="submission" date="2017-02" db="EMBL/GenBank/DDBJ databases">
        <title>Delving into the versatile metabolic prowess of the omnipresent phylum Bacteroidetes.</title>
        <authorList>
            <person name="Nobu M.K."/>
            <person name="Mei R."/>
            <person name="Narihiro T."/>
            <person name="Kuroda K."/>
            <person name="Liu W.-T."/>
        </authorList>
    </citation>
    <scope>NUCLEOTIDE SEQUENCE</scope>
    <source>
        <strain evidence="10">ADurb.Bin417</strain>
    </source>
</reference>
<evidence type="ECO:0000256" key="8">
    <source>
        <dbReference type="RuleBase" id="RU003738"/>
    </source>
</evidence>
<keyword evidence="2 5" id="KW-0210">Decarboxylase</keyword>
<feature type="binding site" evidence="5">
    <location>
        <position position="308"/>
    </location>
    <ligand>
        <name>substrate</name>
    </ligand>
</feature>
<dbReference type="EMBL" id="MWAK01000003">
    <property type="protein sequence ID" value="OPZ93900.1"/>
    <property type="molecule type" value="Genomic_DNA"/>
</dbReference>
<evidence type="ECO:0000256" key="3">
    <source>
        <dbReference type="ARBA" id="ARBA00022898"/>
    </source>
</evidence>
<feature type="binding site" evidence="5">
    <location>
        <position position="368"/>
    </location>
    <ligand>
        <name>substrate</name>
    </ligand>
</feature>
<keyword evidence="4 5" id="KW-0456">Lyase</keyword>
<gene>
    <name evidence="5 10" type="primary">lysA</name>
    <name evidence="10" type="ORF">BWY73_00044</name>
</gene>
<proteinExistence type="inferred from homology"/>
<feature type="modified residue" description="N6-(pyridoxal phosphate)lysine" evidence="5 7">
    <location>
        <position position="62"/>
    </location>
</feature>
<dbReference type="InterPro" id="IPR029066">
    <property type="entry name" value="PLP-binding_barrel"/>
</dbReference>
<protein>
    <recommendedName>
        <fullName evidence="5 6">Diaminopimelate decarboxylase</fullName>
        <shortName evidence="5">DAP decarboxylase</shortName>
        <shortName evidence="5">DAPDC</shortName>
        <ecNumber evidence="5 6">4.1.1.20</ecNumber>
    </recommendedName>
</protein>
<evidence type="ECO:0000256" key="6">
    <source>
        <dbReference type="NCBIfam" id="TIGR01048"/>
    </source>
</evidence>
<feature type="binding site" evidence="5">
    <location>
        <position position="339"/>
    </location>
    <ligand>
        <name>substrate</name>
    </ligand>
</feature>
<feature type="domain" description="Orn/DAP/Arg decarboxylase 2 N-terminal" evidence="9">
    <location>
        <begin position="39"/>
        <end position="276"/>
    </location>
</feature>
<keyword evidence="5 8" id="KW-0457">Lysine biosynthesis</keyword>
<comment type="similarity">
    <text evidence="5">Belongs to the Orn/Lys/Arg decarboxylase class-II family. LysA subfamily.</text>
</comment>
<comment type="cofactor">
    <cofactor evidence="1 5 7 8">
        <name>pyridoxal 5'-phosphate</name>
        <dbReference type="ChEBI" id="CHEBI:597326"/>
    </cofactor>
</comment>
<feature type="binding site" evidence="5">
    <location>
        <position position="368"/>
    </location>
    <ligand>
        <name>pyridoxal 5'-phosphate</name>
        <dbReference type="ChEBI" id="CHEBI:597326"/>
    </ligand>
</feature>
<dbReference type="SUPFAM" id="SSF50621">
    <property type="entry name" value="Alanine racemase C-terminal domain-like"/>
    <property type="match status" value="1"/>
</dbReference>
<comment type="subunit">
    <text evidence="5">Homodimer.</text>
</comment>
<feature type="binding site" evidence="5">
    <location>
        <begin position="269"/>
        <end position="272"/>
    </location>
    <ligand>
        <name>pyridoxal 5'-phosphate</name>
        <dbReference type="ChEBI" id="CHEBI:597326"/>
    </ligand>
</feature>
<keyword evidence="5" id="KW-0028">Amino-acid biosynthesis</keyword>
<dbReference type="GO" id="GO:0030170">
    <property type="term" value="F:pyridoxal phosphate binding"/>
    <property type="evidence" value="ECO:0007669"/>
    <property type="project" value="UniProtKB-UniRule"/>
</dbReference>
<feature type="binding site" evidence="5">
    <location>
        <position position="312"/>
    </location>
    <ligand>
        <name>substrate</name>
    </ligand>
</feature>
<dbReference type="UniPathway" id="UPA00034">
    <property type="reaction ID" value="UER00027"/>
</dbReference>
<dbReference type="HAMAP" id="MF_02120">
    <property type="entry name" value="LysA"/>
    <property type="match status" value="1"/>
</dbReference>
<dbReference type="GO" id="GO:0009089">
    <property type="term" value="P:lysine biosynthetic process via diaminopimelate"/>
    <property type="evidence" value="ECO:0007669"/>
    <property type="project" value="UniProtKB-UniRule"/>
</dbReference>
<dbReference type="NCBIfam" id="TIGR01048">
    <property type="entry name" value="lysA"/>
    <property type="match status" value="1"/>
</dbReference>
<accession>A0A1V5MLV0</accession>
<dbReference type="PRINTS" id="PR01181">
    <property type="entry name" value="DAPDCRBXLASE"/>
</dbReference>
<feature type="active site" description="Proton donor" evidence="7">
    <location>
        <position position="338"/>
    </location>
</feature>
<dbReference type="FunFam" id="3.20.20.10:FF:000003">
    <property type="entry name" value="Diaminopimelate decarboxylase"/>
    <property type="match status" value="1"/>
</dbReference>
<dbReference type="PANTHER" id="PTHR43727:SF2">
    <property type="entry name" value="GROUP IV DECARBOXYLASE"/>
    <property type="match status" value="1"/>
</dbReference>
<feature type="binding site" evidence="5">
    <location>
        <position position="236"/>
    </location>
    <ligand>
        <name>pyridoxal 5'-phosphate</name>
        <dbReference type="ChEBI" id="CHEBI:597326"/>
    </ligand>
</feature>
<evidence type="ECO:0000259" key="9">
    <source>
        <dbReference type="Pfam" id="PF02784"/>
    </source>
</evidence>
<dbReference type="GO" id="GO:0008836">
    <property type="term" value="F:diaminopimelate decarboxylase activity"/>
    <property type="evidence" value="ECO:0007669"/>
    <property type="project" value="UniProtKB-UniRule"/>
</dbReference>
<feature type="binding site" evidence="5">
    <location>
        <position position="272"/>
    </location>
    <ligand>
        <name>substrate</name>
    </ligand>
</feature>
<evidence type="ECO:0000256" key="5">
    <source>
        <dbReference type="HAMAP-Rule" id="MF_02120"/>
    </source>
</evidence>
<evidence type="ECO:0000256" key="1">
    <source>
        <dbReference type="ARBA" id="ARBA00001933"/>
    </source>
</evidence>